<name>A0A0B4VMK6_9VIRU</name>
<evidence type="ECO:0000313" key="2">
    <source>
        <dbReference type="EMBL" id="AJD23418.1"/>
    </source>
</evidence>
<dbReference type="Pfam" id="PF01307">
    <property type="entry name" value="Plant_vir_prot"/>
    <property type="match status" value="1"/>
</dbReference>
<accession>A0A0B4VMK6</accession>
<keyword evidence="1" id="KW-0472">Membrane</keyword>
<dbReference type="EMBL" id="KM009120">
    <property type="protein sequence ID" value="AJD23418.1"/>
    <property type="molecule type" value="Genomic_RNA"/>
</dbReference>
<dbReference type="InterPro" id="IPR001896">
    <property type="entry name" value="Plant_vir_prot"/>
</dbReference>
<feature type="transmembrane region" description="Helical" evidence="1">
    <location>
        <begin position="73"/>
        <end position="90"/>
    </location>
</feature>
<evidence type="ECO:0000256" key="1">
    <source>
        <dbReference type="SAM" id="Phobius"/>
    </source>
</evidence>
<proteinExistence type="predicted"/>
<keyword evidence="1" id="KW-0812">Transmembrane</keyword>
<sequence>MPLTPPPDYKQVYLVFVVGLSVALGCYILTRSTLPHVGDNLHSLPHGGTYADGTKRIIYHRPSGPLQSHGNNFIPLGLVLLLIFLIYVSGTNRHRRVSCTCYVCVPPAN</sequence>
<organism evidence="2">
    <name type="scientific">Yam virus X</name>
    <dbReference type="NCBI Taxonomy" id="1503864"/>
    <lineage>
        <taxon>Viruses</taxon>
        <taxon>Riboviria</taxon>
        <taxon>Orthornavirae</taxon>
        <taxon>Kitrinoviricota</taxon>
        <taxon>Alsuviricetes</taxon>
        <taxon>Tymovirales</taxon>
        <taxon>Alphaflexiviridae</taxon>
        <taxon>Potexvirus</taxon>
        <taxon>Potexvirus ecsdioscoreae</taxon>
    </lineage>
</organism>
<feature type="transmembrane region" description="Helical" evidence="1">
    <location>
        <begin position="12"/>
        <end position="30"/>
    </location>
</feature>
<keyword evidence="1" id="KW-1133">Transmembrane helix</keyword>
<protein>
    <submittedName>
        <fullName evidence="2">Triple gene block protein 2</fullName>
    </submittedName>
</protein>
<reference evidence="2" key="1">
    <citation type="submission" date="2014-06" db="EMBL/GenBank/DDBJ databases">
        <title>Molecular characterization of a novel Potexvirus on yam.</title>
        <authorList>
            <person name="Zou C."/>
            <person name="Meng J."/>
            <person name="Yao Z."/>
            <person name="Chen B."/>
        </authorList>
    </citation>
    <scope>NUCLEOTIDE SEQUENCE</scope>
    <source>
        <strain evidence="2">WX1</strain>
    </source>
</reference>